<evidence type="ECO:0000313" key="11">
    <source>
        <dbReference type="EMBL" id="HJC05389.1"/>
    </source>
</evidence>
<feature type="transmembrane region" description="Helical" evidence="9">
    <location>
        <begin position="326"/>
        <end position="345"/>
    </location>
</feature>
<dbReference type="InterPro" id="IPR006037">
    <property type="entry name" value="RCK_C"/>
</dbReference>
<dbReference type="GO" id="GO:0005886">
    <property type="term" value="C:plasma membrane"/>
    <property type="evidence" value="ECO:0007669"/>
    <property type="project" value="UniProtKB-SubCell"/>
</dbReference>
<reference evidence="11" key="1">
    <citation type="journal article" date="2021" name="PeerJ">
        <title>Extensive microbial diversity within the chicken gut microbiome revealed by metagenomics and culture.</title>
        <authorList>
            <person name="Gilroy R."/>
            <person name="Ravi A."/>
            <person name="Getino M."/>
            <person name="Pursley I."/>
            <person name="Horton D.L."/>
            <person name="Alikhan N.F."/>
            <person name="Baker D."/>
            <person name="Gharbi K."/>
            <person name="Hall N."/>
            <person name="Watson M."/>
            <person name="Adriaenssens E.M."/>
            <person name="Foster-Nyarko E."/>
            <person name="Jarju S."/>
            <person name="Secka A."/>
            <person name="Antonio M."/>
            <person name="Oren A."/>
            <person name="Chaudhuri R.R."/>
            <person name="La Ragione R."/>
            <person name="Hildebrand F."/>
            <person name="Pallen M.J."/>
        </authorList>
    </citation>
    <scope>NUCLEOTIDE SEQUENCE</scope>
    <source>
        <strain evidence="11">CHK180-15479</strain>
    </source>
</reference>
<feature type="transmembrane region" description="Helical" evidence="9">
    <location>
        <begin position="87"/>
        <end position="110"/>
    </location>
</feature>
<evidence type="ECO:0000256" key="9">
    <source>
        <dbReference type="SAM" id="Phobius"/>
    </source>
</evidence>
<keyword evidence="4" id="KW-1003">Cell membrane</keyword>
<dbReference type="GO" id="GO:0015297">
    <property type="term" value="F:antiporter activity"/>
    <property type="evidence" value="ECO:0007669"/>
    <property type="project" value="UniProtKB-KW"/>
</dbReference>
<keyword evidence="6 9" id="KW-1133">Transmembrane helix</keyword>
<dbReference type="Pfam" id="PF00999">
    <property type="entry name" value="Na_H_Exchanger"/>
    <property type="match status" value="1"/>
</dbReference>
<dbReference type="EMBL" id="DWWT01000017">
    <property type="protein sequence ID" value="HJC05389.1"/>
    <property type="molecule type" value="Genomic_DNA"/>
</dbReference>
<dbReference type="AlphaFoldDB" id="A0A9D2MZK1"/>
<protein>
    <submittedName>
        <fullName evidence="11">Potassium/proton antiporter</fullName>
    </submittedName>
</protein>
<dbReference type="PROSITE" id="PS51202">
    <property type="entry name" value="RCK_C"/>
    <property type="match status" value="2"/>
</dbReference>
<feature type="transmembrane region" description="Helical" evidence="9">
    <location>
        <begin position="357"/>
        <end position="376"/>
    </location>
</feature>
<reference evidence="11" key="2">
    <citation type="submission" date="2021-04" db="EMBL/GenBank/DDBJ databases">
        <authorList>
            <person name="Gilroy R."/>
        </authorList>
    </citation>
    <scope>NUCLEOTIDE SEQUENCE</scope>
    <source>
        <strain evidence="11">CHK180-15479</strain>
    </source>
</reference>
<dbReference type="InterPro" id="IPR006153">
    <property type="entry name" value="Cation/H_exchanger_TM"/>
</dbReference>
<feature type="transmembrane region" description="Helical" evidence="9">
    <location>
        <begin position="30"/>
        <end position="46"/>
    </location>
</feature>
<evidence type="ECO:0000256" key="6">
    <source>
        <dbReference type="ARBA" id="ARBA00022989"/>
    </source>
</evidence>
<evidence type="ECO:0000256" key="1">
    <source>
        <dbReference type="ARBA" id="ARBA00004651"/>
    </source>
</evidence>
<sequence>MNQILLLVGTVILICILTSRFTERLGVPSLLAFIALGMCFGVDGIFKIPFDDYSVSETICSVSLIFIMFYGGFGTNIKEARPVMPQAILLSTMGVLLTAGLVGGFVFLVLKRPVLESLLIGSVIASTDAASVFNILRSKNLNLKDNTASLLEMESGSNDPISYMLTVILTAMLTGQEISVPVMLFQQVFFGLLWGFLAGKGAVCVLNRIRVTMTQGKTILVISVAILAYAIPSIMGGNGYLSVYLCGIIMGNAYLPDKRDLVRFFDVITGVAQMMIFFLLGLLVTPSELPEVFIPSLLIMLFMTIAGRPAAVAALLSFFKASPGQIGVVSWAGLRGVASIVFSIYAVLNQVSMEYNLFNLVFCIVLLSISTQGALLPRISETFHMIDAHADVWKTFNDYQEESSISFIKISVSASHPYADHTFKEIVLPPELLVVLILRGKETIVPNGDTKILPGDLLVAAGKEFEDRKNLTLREITVGKNYKWKGKCLTEIPVPKGTLLVMIERGDTTIIPSGDTVIQEGDVLVEAQF</sequence>
<feature type="domain" description="RCK C-terminal" evidence="10">
    <location>
        <begin position="394"/>
        <end position="459"/>
    </location>
</feature>
<feature type="domain" description="RCK C-terminal" evidence="10">
    <location>
        <begin position="460"/>
        <end position="529"/>
    </location>
</feature>
<dbReference type="GO" id="GO:0006813">
    <property type="term" value="P:potassium ion transport"/>
    <property type="evidence" value="ECO:0007669"/>
    <property type="project" value="InterPro"/>
</dbReference>
<dbReference type="GO" id="GO:1902600">
    <property type="term" value="P:proton transmembrane transport"/>
    <property type="evidence" value="ECO:0007669"/>
    <property type="project" value="InterPro"/>
</dbReference>
<accession>A0A9D2MZK1</accession>
<organism evidence="11 12">
    <name type="scientific">Candidatus Enterocloster excrementipullorum</name>
    <dbReference type="NCBI Taxonomy" id="2838559"/>
    <lineage>
        <taxon>Bacteria</taxon>
        <taxon>Bacillati</taxon>
        <taxon>Bacillota</taxon>
        <taxon>Clostridia</taxon>
        <taxon>Lachnospirales</taxon>
        <taxon>Lachnospiraceae</taxon>
        <taxon>Enterocloster</taxon>
    </lineage>
</organism>
<evidence type="ECO:0000256" key="7">
    <source>
        <dbReference type="ARBA" id="ARBA00023065"/>
    </source>
</evidence>
<dbReference type="NCBIfam" id="NF003715">
    <property type="entry name" value="PRK05326.1-2"/>
    <property type="match status" value="1"/>
</dbReference>
<dbReference type="Proteomes" id="UP000823910">
    <property type="component" value="Unassembled WGS sequence"/>
</dbReference>
<evidence type="ECO:0000313" key="12">
    <source>
        <dbReference type="Proteomes" id="UP000823910"/>
    </source>
</evidence>
<evidence type="ECO:0000256" key="5">
    <source>
        <dbReference type="ARBA" id="ARBA00022692"/>
    </source>
</evidence>
<feature type="transmembrane region" description="Helical" evidence="9">
    <location>
        <begin position="218"/>
        <end position="235"/>
    </location>
</feature>
<evidence type="ECO:0000256" key="8">
    <source>
        <dbReference type="ARBA" id="ARBA00023136"/>
    </source>
</evidence>
<comment type="subcellular location">
    <subcellularLocation>
        <location evidence="1">Cell membrane</location>
        <topology evidence="1">Multi-pass membrane protein</topology>
    </subcellularLocation>
</comment>
<feature type="transmembrane region" description="Helical" evidence="9">
    <location>
        <begin position="297"/>
        <end position="319"/>
    </location>
</feature>
<gene>
    <name evidence="11" type="ORF">H9704_04450</name>
</gene>
<evidence type="ECO:0000259" key="10">
    <source>
        <dbReference type="PROSITE" id="PS51202"/>
    </source>
</evidence>
<dbReference type="Pfam" id="PF02080">
    <property type="entry name" value="TrkA_C"/>
    <property type="match status" value="2"/>
</dbReference>
<dbReference type="Gene3D" id="1.20.1530.20">
    <property type="match status" value="1"/>
</dbReference>
<dbReference type="Gene3D" id="3.30.70.1450">
    <property type="entry name" value="Regulator of K+ conductance, C-terminal domain"/>
    <property type="match status" value="2"/>
</dbReference>
<keyword evidence="5 9" id="KW-0812">Transmembrane</keyword>
<keyword evidence="7" id="KW-0406">Ion transport</keyword>
<dbReference type="NCBIfam" id="NF003716">
    <property type="entry name" value="PRK05326.1-3"/>
    <property type="match status" value="1"/>
</dbReference>
<feature type="transmembrane region" description="Helical" evidence="9">
    <location>
        <begin position="184"/>
        <end position="206"/>
    </location>
</feature>
<keyword evidence="2" id="KW-0813">Transport</keyword>
<comment type="caution">
    <text evidence="11">The sequence shown here is derived from an EMBL/GenBank/DDBJ whole genome shotgun (WGS) entry which is preliminary data.</text>
</comment>
<evidence type="ECO:0000256" key="2">
    <source>
        <dbReference type="ARBA" id="ARBA00022448"/>
    </source>
</evidence>
<dbReference type="InterPro" id="IPR036721">
    <property type="entry name" value="RCK_C_sf"/>
</dbReference>
<proteinExistence type="predicted"/>
<dbReference type="InterPro" id="IPR038770">
    <property type="entry name" value="Na+/solute_symporter_sf"/>
</dbReference>
<evidence type="ECO:0000256" key="3">
    <source>
        <dbReference type="ARBA" id="ARBA00022449"/>
    </source>
</evidence>
<feature type="transmembrane region" description="Helical" evidence="9">
    <location>
        <begin position="58"/>
        <end position="75"/>
    </location>
</feature>
<dbReference type="GO" id="GO:0008324">
    <property type="term" value="F:monoatomic cation transmembrane transporter activity"/>
    <property type="evidence" value="ECO:0007669"/>
    <property type="project" value="InterPro"/>
</dbReference>
<keyword evidence="3" id="KW-0050">Antiport</keyword>
<feature type="transmembrane region" description="Helical" evidence="9">
    <location>
        <begin position="117"/>
        <end position="136"/>
    </location>
</feature>
<keyword evidence="8 9" id="KW-0472">Membrane</keyword>
<dbReference type="SUPFAM" id="SSF116726">
    <property type="entry name" value="TrkA C-terminal domain-like"/>
    <property type="match status" value="2"/>
</dbReference>
<name>A0A9D2MZK1_9FIRM</name>
<evidence type="ECO:0000256" key="4">
    <source>
        <dbReference type="ARBA" id="ARBA00022475"/>
    </source>
</evidence>
<dbReference type="PANTHER" id="PTHR32507">
    <property type="entry name" value="NA(+)/H(+) ANTIPORTER 1"/>
    <property type="match status" value="1"/>
</dbReference>
<feature type="transmembrane region" description="Helical" evidence="9">
    <location>
        <begin position="264"/>
        <end position="285"/>
    </location>
</feature>
<dbReference type="PANTHER" id="PTHR32507:SF7">
    <property type="entry name" value="K(+)_H(+) ANTIPORTER NHAP2"/>
    <property type="match status" value="1"/>
</dbReference>